<dbReference type="InterPro" id="IPR020845">
    <property type="entry name" value="AMP-binding_CS"/>
</dbReference>
<dbReference type="PROSITE" id="PS00455">
    <property type="entry name" value="AMP_BINDING"/>
    <property type="match status" value="1"/>
</dbReference>
<dbReference type="Pfam" id="PF00501">
    <property type="entry name" value="AMP-binding"/>
    <property type="match status" value="1"/>
</dbReference>
<dbReference type="PROSITE" id="PS50075">
    <property type="entry name" value="CARRIER"/>
    <property type="match status" value="1"/>
</dbReference>
<sequence>MGNTEPKEAAMATTSSIRPFKRPLVNFKSDKRLNGHLHSIPELIDFNAAHNPSHPFCVQAKAAGPFDTVTHAEFKVAVSRCAAWLKENLPLTSAGDNKSDSAASNKTMAPVALFMESGVGLVMHEFALMSIGVPALVISPRLPPAAINALIKATSAASFIVSQRLSEPAKPALAALASKGISTHVANRYDAFYQPNTDTSSSSVESWPAFESPEDRNGVILLLHSSGTTGFPKPIPLNHRQLLFALSCHGFDTEEEAQGLNLSTLPLFHGFGLVAPGLALSAGKPTLYPASDGIPDAASIVDLVKRTGARSMMTVPFLLDAICDLPDDRGIRALAHMDFVGTGGAALRAGVGDRLAAGGVRLLNFYGTTEAGHLSLIFAPKLRKGTEGGGSSYDWKYFRLRNDIKFTLAELESPSPQPSSRGEDGGQRRFRLTVFPFGNDEDDDKGIEIADQLVRNERVYRDEGIADLAAVGRDDDVIVLATGEKADPLILETMLGETPGVKSAVAFGENQFHLGVIVEPREPQRLLGPGDVEAFRRDVIWPVVAAAGQRMDGSARVPSPDAIVVVVPEANKNKVVPRTDKGSIARRETYALFDEEIRAVYERLAGAADAAATPEMGAVGPLDLDDLEESIRALVDEHLRRRLGPQMHMPAWTVDDSLFDLGVDSLQALQLRRVLVAAASKTKGLGLGLDPGAGAGAGDVKVDVAEMIPSQFIYRNPSVREMAAAILQRRSSGEQTDSSKSFSLSYSSSRDPVVQEVKELADRYSLGGGAGGTEEEEKEKEKKEPSGGSNSNAEKAVVLLTGSSGSLGSHCVADLARRPQVRHIICVIRKDKGASAMSSSSPAPGGDGGEEGGPPFDREILKARGLEIAEEEWSKVAALEVDPTADRLGLTPAAYAAMQESVTHVIHAAWPMNYLMPLRSFRYQLQFLRGLLEFAAGTAAVHGPTGRTKRCRLIFVSSIAAVAKIGLDATTTTTNTTATNNNKLGGAASVLRIPEAPVSPEEAACGIGYADGKLVCEKMVERAAQTLTHAGRLEVTSVRCGQIAGARGTGVWNTNEQIPMLLKSAQSLGSLPQLSGELSWIPVDDAASVISEIALSPEPLPVTLHLENPTRQPWSELMEFFGTQLDLKPSVPFPEWLEQVAAAAAEQDDDDDKFPVKKLHAFFQHLFRPVACGSVVLDTSVAQTRSATLRDLGALDDATLDAYVKYWQDVGYLSRC</sequence>
<evidence type="ECO:0000256" key="4">
    <source>
        <dbReference type="SAM" id="MobiDB-lite"/>
    </source>
</evidence>
<dbReference type="InterPro" id="IPR036736">
    <property type="entry name" value="ACP-like_sf"/>
</dbReference>
<keyword evidence="2" id="KW-0597">Phosphoprotein</keyword>
<evidence type="ECO:0000256" key="2">
    <source>
        <dbReference type="ARBA" id="ARBA00022553"/>
    </source>
</evidence>
<evidence type="ECO:0000313" key="7">
    <source>
        <dbReference type="Proteomes" id="UP000310108"/>
    </source>
</evidence>
<name>A0A4U6XNX9_9PEZI</name>
<dbReference type="SUPFAM" id="SSF51735">
    <property type="entry name" value="NAD(P)-binding Rossmann-fold domains"/>
    <property type="match status" value="1"/>
</dbReference>
<proteinExistence type="predicted"/>
<feature type="compositionally biased region" description="Low complexity" evidence="4">
    <location>
        <begin position="835"/>
        <end position="844"/>
    </location>
</feature>
<dbReference type="Proteomes" id="UP000310108">
    <property type="component" value="Unassembled WGS sequence"/>
</dbReference>
<gene>
    <name evidence="6" type="primary">lys1</name>
    <name evidence="6" type="ORF">CTA1_8550</name>
</gene>
<dbReference type="InterPro" id="IPR042099">
    <property type="entry name" value="ANL_N_sf"/>
</dbReference>
<feature type="domain" description="Carrier" evidence="5">
    <location>
        <begin position="625"/>
        <end position="730"/>
    </location>
</feature>
<evidence type="ECO:0000259" key="5">
    <source>
        <dbReference type="PROSITE" id="PS50075"/>
    </source>
</evidence>
<dbReference type="Gene3D" id="1.10.1200.10">
    <property type="entry name" value="ACP-like"/>
    <property type="match status" value="1"/>
</dbReference>
<dbReference type="InterPro" id="IPR020806">
    <property type="entry name" value="PKS_PP-bd"/>
</dbReference>
<evidence type="ECO:0000313" key="6">
    <source>
        <dbReference type="EMBL" id="TKW57447.1"/>
    </source>
</evidence>
<accession>A0A4U6XNX9</accession>
<dbReference type="Pfam" id="PF07993">
    <property type="entry name" value="NAD_binding_4"/>
    <property type="match status" value="1"/>
</dbReference>
<keyword evidence="7" id="KW-1185">Reference proteome</keyword>
<dbReference type="Pfam" id="PF23562">
    <property type="entry name" value="AMP-binding_C_3"/>
    <property type="match status" value="1"/>
</dbReference>
<evidence type="ECO:0000256" key="3">
    <source>
        <dbReference type="ARBA" id="ARBA00022857"/>
    </source>
</evidence>
<dbReference type="InterPro" id="IPR000873">
    <property type="entry name" value="AMP-dep_synth/lig_dom"/>
</dbReference>
<evidence type="ECO:0000256" key="1">
    <source>
        <dbReference type="ARBA" id="ARBA00022450"/>
    </source>
</evidence>
<dbReference type="Gene3D" id="3.40.50.720">
    <property type="entry name" value="NAD(P)-binding Rossmann-like Domain"/>
    <property type="match status" value="1"/>
</dbReference>
<dbReference type="InterPro" id="IPR009081">
    <property type="entry name" value="PP-bd_ACP"/>
</dbReference>
<dbReference type="SUPFAM" id="SSF56801">
    <property type="entry name" value="Acetyl-CoA synthetase-like"/>
    <property type="match status" value="1"/>
</dbReference>
<organism evidence="6 7">
    <name type="scientific">Colletotrichum tanaceti</name>
    <dbReference type="NCBI Taxonomy" id="1306861"/>
    <lineage>
        <taxon>Eukaryota</taxon>
        <taxon>Fungi</taxon>
        <taxon>Dikarya</taxon>
        <taxon>Ascomycota</taxon>
        <taxon>Pezizomycotina</taxon>
        <taxon>Sordariomycetes</taxon>
        <taxon>Hypocreomycetidae</taxon>
        <taxon>Glomerellales</taxon>
        <taxon>Glomerellaceae</taxon>
        <taxon>Colletotrichum</taxon>
        <taxon>Colletotrichum destructivum species complex</taxon>
    </lineage>
</organism>
<dbReference type="SUPFAM" id="SSF47336">
    <property type="entry name" value="ACP-like"/>
    <property type="match status" value="1"/>
</dbReference>
<dbReference type="GO" id="GO:0031177">
    <property type="term" value="F:phosphopantetheine binding"/>
    <property type="evidence" value="ECO:0007669"/>
    <property type="project" value="InterPro"/>
</dbReference>
<feature type="region of interest" description="Disordered" evidence="4">
    <location>
        <begin position="764"/>
        <end position="793"/>
    </location>
</feature>
<feature type="region of interest" description="Disordered" evidence="4">
    <location>
        <begin position="835"/>
        <end position="856"/>
    </location>
</feature>
<protein>
    <submittedName>
        <fullName evidence="6">L-2-aminoadipate reductase</fullName>
    </submittedName>
</protein>
<dbReference type="InterPro" id="IPR013120">
    <property type="entry name" value="FAR_NAD-bd"/>
</dbReference>
<reference evidence="6 7" key="1">
    <citation type="journal article" date="2019" name="PLoS ONE">
        <title>Comparative genome analysis indicates high evolutionary potential of pathogenicity genes in Colletotrichum tanaceti.</title>
        <authorList>
            <person name="Lelwala R.V."/>
            <person name="Korhonen P.K."/>
            <person name="Young N.D."/>
            <person name="Scott J.B."/>
            <person name="Ades P.A."/>
            <person name="Gasser R.B."/>
            <person name="Taylor P.W.J."/>
        </authorList>
    </citation>
    <scope>NUCLEOTIDE SEQUENCE [LARGE SCALE GENOMIC DNA]</scope>
    <source>
        <strain evidence="6">BRIP57314</strain>
    </source>
</reference>
<dbReference type="InterPro" id="IPR051414">
    <property type="entry name" value="Adenylate-forming_Reductase"/>
</dbReference>
<dbReference type="PANTHER" id="PTHR43439">
    <property type="entry name" value="PHENYLACETATE-COENZYME A LIGASE"/>
    <property type="match status" value="1"/>
</dbReference>
<comment type="caution">
    <text evidence="6">The sequence shown here is derived from an EMBL/GenBank/DDBJ whole genome shotgun (WGS) entry which is preliminary data.</text>
</comment>
<dbReference type="PANTHER" id="PTHR43439:SF2">
    <property type="entry name" value="ENZYME, PUTATIVE (JCVI)-RELATED"/>
    <property type="match status" value="1"/>
</dbReference>
<keyword evidence="1" id="KW-0596">Phosphopantetheine</keyword>
<keyword evidence="3" id="KW-0521">NADP</keyword>
<dbReference type="Gene3D" id="3.40.50.12780">
    <property type="entry name" value="N-terminal domain of ligase-like"/>
    <property type="match status" value="1"/>
</dbReference>
<dbReference type="STRING" id="1306861.A0A4U6XNX9"/>
<dbReference type="InterPro" id="IPR036291">
    <property type="entry name" value="NAD(P)-bd_dom_sf"/>
</dbReference>
<dbReference type="EMBL" id="PJEX01000042">
    <property type="protein sequence ID" value="TKW57447.1"/>
    <property type="molecule type" value="Genomic_DNA"/>
</dbReference>
<dbReference type="AlphaFoldDB" id="A0A4U6XNX9"/>
<dbReference type="SMART" id="SM00823">
    <property type="entry name" value="PKS_PP"/>
    <property type="match status" value="1"/>
</dbReference>